<feature type="domain" description="Pyridine nucleotide-disulphide oxidoreductase dimerisation" evidence="12">
    <location>
        <begin position="337"/>
        <end position="445"/>
    </location>
</feature>
<organism evidence="14">
    <name type="scientific">metagenome</name>
    <dbReference type="NCBI Taxonomy" id="256318"/>
    <lineage>
        <taxon>unclassified sequences</taxon>
        <taxon>metagenomes</taxon>
    </lineage>
</organism>
<dbReference type="FunFam" id="3.50.50.60:FF:000051">
    <property type="entry name" value="Glutathione reductase"/>
    <property type="match status" value="1"/>
</dbReference>
<dbReference type="GO" id="GO:0006749">
    <property type="term" value="P:glutathione metabolic process"/>
    <property type="evidence" value="ECO:0007669"/>
    <property type="project" value="InterPro"/>
</dbReference>
<evidence type="ECO:0000259" key="12">
    <source>
        <dbReference type="Pfam" id="PF02852"/>
    </source>
</evidence>
<dbReference type="Pfam" id="PF07992">
    <property type="entry name" value="Pyr_redox_2"/>
    <property type="match status" value="1"/>
</dbReference>
<dbReference type="GO" id="GO:0005739">
    <property type="term" value="C:mitochondrion"/>
    <property type="evidence" value="ECO:0007669"/>
    <property type="project" value="TreeGrafter"/>
</dbReference>
<reference evidence="14" key="1">
    <citation type="submission" date="2018-07" db="EMBL/GenBank/DDBJ databases">
        <authorList>
            <person name="Quirk P.G."/>
            <person name="Krulwich T.A."/>
        </authorList>
    </citation>
    <scope>NUCLEOTIDE SEQUENCE</scope>
</reference>
<comment type="subunit">
    <text evidence="3">Homodimer.</text>
</comment>
<feature type="domain" description="FAD/NAD(P)-binding" evidence="13">
    <location>
        <begin position="7"/>
        <end position="317"/>
    </location>
</feature>
<keyword evidence="5" id="KW-0285">Flavoprotein</keyword>
<evidence type="ECO:0000256" key="8">
    <source>
        <dbReference type="ARBA" id="ARBA00023002"/>
    </source>
</evidence>
<dbReference type="EC" id="1.8.1.7" evidence="4"/>
<evidence type="ECO:0000256" key="11">
    <source>
        <dbReference type="ARBA" id="ARBA00049142"/>
    </source>
</evidence>
<dbReference type="InterPro" id="IPR004099">
    <property type="entry name" value="Pyr_nucl-diS_OxRdtase_dimer"/>
</dbReference>
<dbReference type="PIRSF" id="PIRSF000350">
    <property type="entry name" value="Mercury_reductase_MerA"/>
    <property type="match status" value="1"/>
</dbReference>
<evidence type="ECO:0000256" key="5">
    <source>
        <dbReference type="ARBA" id="ARBA00022630"/>
    </source>
</evidence>
<keyword evidence="10" id="KW-0676">Redox-active center</keyword>
<evidence type="ECO:0000256" key="9">
    <source>
        <dbReference type="ARBA" id="ARBA00023157"/>
    </source>
</evidence>
<dbReference type="InterPro" id="IPR001100">
    <property type="entry name" value="Pyr_nuc-diS_OxRdtase"/>
</dbReference>
<evidence type="ECO:0000256" key="4">
    <source>
        <dbReference type="ARBA" id="ARBA00012607"/>
    </source>
</evidence>
<evidence type="ECO:0000259" key="13">
    <source>
        <dbReference type="Pfam" id="PF07992"/>
    </source>
</evidence>
<dbReference type="GO" id="GO:0050660">
    <property type="term" value="F:flavin adenine dinucleotide binding"/>
    <property type="evidence" value="ECO:0007669"/>
    <property type="project" value="InterPro"/>
</dbReference>
<evidence type="ECO:0000256" key="6">
    <source>
        <dbReference type="ARBA" id="ARBA00022827"/>
    </source>
</evidence>
<dbReference type="EMBL" id="UIDG01000216">
    <property type="protein sequence ID" value="SUS06513.1"/>
    <property type="molecule type" value="Genomic_DNA"/>
</dbReference>
<dbReference type="PROSITE" id="PS00076">
    <property type="entry name" value="PYRIDINE_REDOX_1"/>
    <property type="match status" value="1"/>
</dbReference>
<evidence type="ECO:0000256" key="1">
    <source>
        <dbReference type="ARBA" id="ARBA00001974"/>
    </source>
</evidence>
<comment type="catalytic activity">
    <reaction evidence="11">
        <text>2 glutathione + NADP(+) = glutathione disulfide + NADPH + H(+)</text>
        <dbReference type="Rhea" id="RHEA:11740"/>
        <dbReference type="ChEBI" id="CHEBI:15378"/>
        <dbReference type="ChEBI" id="CHEBI:57783"/>
        <dbReference type="ChEBI" id="CHEBI:57925"/>
        <dbReference type="ChEBI" id="CHEBI:58297"/>
        <dbReference type="ChEBI" id="CHEBI:58349"/>
        <dbReference type="EC" id="1.8.1.7"/>
    </reaction>
</comment>
<dbReference type="InterPro" id="IPR046952">
    <property type="entry name" value="GSHR/TRXR-like"/>
</dbReference>
<dbReference type="Gene3D" id="3.50.50.60">
    <property type="entry name" value="FAD/NAD(P)-binding domain"/>
    <property type="match status" value="2"/>
</dbReference>
<dbReference type="InterPro" id="IPR006324">
    <property type="entry name" value="GSHR"/>
</dbReference>
<dbReference type="GO" id="GO:0045454">
    <property type="term" value="P:cell redox homeostasis"/>
    <property type="evidence" value="ECO:0007669"/>
    <property type="project" value="InterPro"/>
</dbReference>
<dbReference type="Gene3D" id="3.30.390.30">
    <property type="match status" value="1"/>
</dbReference>
<dbReference type="GO" id="GO:0005829">
    <property type="term" value="C:cytosol"/>
    <property type="evidence" value="ECO:0007669"/>
    <property type="project" value="TreeGrafter"/>
</dbReference>
<dbReference type="InterPro" id="IPR012999">
    <property type="entry name" value="Pyr_OxRdtase_I_AS"/>
</dbReference>
<evidence type="ECO:0000256" key="7">
    <source>
        <dbReference type="ARBA" id="ARBA00022857"/>
    </source>
</evidence>
<sequence>MTAFDFDLFTIGAGSGGVRASRVAAAHGARVAVAENRYLGGTCVNVGCVPKKLLVYAAQYAEAWREAPAFGWSGGTPAFDWQRLIANKNAEIERLNRVYHGLLTDSGVTIIEGRARLIDAHTVAVGDRRLTAHHILIATGGWPVVPSFPGAAHVITSNEAFFLDRLPERVVILGGGYIAVEFAGIFHGLGARVTQLYRGPLFLRGFDDDIRHTLAEEMIRAGIDLRFRTNIRALARTADGLAVTLDDGSTLQVDAVMAATGRAPLTADLGLETAGVTLDGNGAVVVDADQRTSVATIYAVGDCTNRLNLTPVAIREGHALADSLFGPKAARADHEGVPTAVFSQPPAATVGLTEAAARERFADVRVFRTTFRPMKQQMAGGQGRTMMKLVVDAATDRVVGAHMVGADAPEIIQGIAIALKCGATKADFDATVGIHPTAAEEFVTLRTPVTASPAA</sequence>
<name>A0A380TFN4_9ZZZZ</name>
<dbReference type="Pfam" id="PF02852">
    <property type="entry name" value="Pyr_redox_dim"/>
    <property type="match status" value="1"/>
</dbReference>
<dbReference type="AlphaFoldDB" id="A0A380TFN4"/>
<evidence type="ECO:0000256" key="2">
    <source>
        <dbReference type="ARBA" id="ARBA00007532"/>
    </source>
</evidence>
<comment type="similarity">
    <text evidence="2">Belongs to the class-I pyridine nucleotide-disulfide oxidoreductase family.</text>
</comment>
<dbReference type="SUPFAM" id="SSF51905">
    <property type="entry name" value="FAD/NAD(P)-binding domain"/>
    <property type="match status" value="1"/>
</dbReference>
<dbReference type="InterPro" id="IPR023753">
    <property type="entry name" value="FAD/NAD-binding_dom"/>
</dbReference>
<keyword evidence="8 14" id="KW-0560">Oxidoreductase</keyword>
<dbReference type="PANTHER" id="PTHR42737">
    <property type="entry name" value="GLUTATHIONE REDUCTASE"/>
    <property type="match status" value="1"/>
</dbReference>
<proteinExistence type="inferred from homology"/>
<dbReference type="PANTHER" id="PTHR42737:SF2">
    <property type="entry name" value="GLUTATHIONE REDUCTASE"/>
    <property type="match status" value="1"/>
</dbReference>
<dbReference type="GO" id="GO:0034599">
    <property type="term" value="P:cellular response to oxidative stress"/>
    <property type="evidence" value="ECO:0007669"/>
    <property type="project" value="TreeGrafter"/>
</dbReference>
<gene>
    <name evidence="14" type="primary">gor</name>
    <name evidence="14" type="ORF">DF3PB_2930002</name>
</gene>
<keyword evidence="9" id="KW-1015">Disulfide bond</keyword>
<dbReference type="GO" id="GO:0004362">
    <property type="term" value="F:glutathione-disulfide reductase (NADPH) activity"/>
    <property type="evidence" value="ECO:0007669"/>
    <property type="project" value="UniProtKB-EC"/>
</dbReference>
<dbReference type="NCBIfam" id="NF004776">
    <property type="entry name" value="PRK06116.1"/>
    <property type="match status" value="1"/>
</dbReference>
<dbReference type="SUPFAM" id="SSF55424">
    <property type="entry name" value="FAD/NAD-linked reductases, dimerisation (C-terminal) domain"/>
    <property type="match status" value="1"/>
</dbReference>
<evidence type="ECO:0000256" key="10">
    <source>
        <dbReference type="ARBA" id="ARBA00023284"/>
    </source>
</evidence>
<dbReference type="PRINTS" id="PR00368">
    <property type="entry name" value="FADPNR"/>
</dbReference>
<keyword evidence="6" id="KW-0274">FAD</keyword>
<dbReference type="PRINTS" id="PR00411">
    <property type="entry name" value="PNDRDTASEI"/>
</dbReference>
<dbReference type="GO" id="GO:0050661">
    <property type="term" value="F:NADP binding"/>
    <property type="evidence" value="ECO:0007669"/>
    <property type="project" value="InterPro"/>
</dbReference>
<evidence type="ECO:0000256" key="3">
    <source>
        <dbReference type="ARBA" id="ARBA00011738"/>
    </source>
</evidence>
<keyword evidence="7" id="KW-0521">NADP</keyword>
<protein>
    <recommendedName>
        <fullName evidence="4">glutathione-disulfide reductase</fullName>
        <ecNumber evidence="4">1.8.1.7</ecNumber>
    </recommendedName>
</protein>
<dbReference type="InterPro" id="IPR036188">
    <property type="entry name" value="FAD/NAD-bd_sf"/>
</dbReference>
<dbReference type="NCBIfam" id="TIGR01424">
    <property type="entry name" value="gluta_reduc_2"/>
    <property type="match status" value="1"/>
</dbReference>
<evidence type="ECO:0000313" key="14">
    <source>
        <dbReference type="EMBL" id="SUS06513.1"/>
    </source>
</evidence>
<dbReference type="InterPro" id="IPR016156">
    <property type="entry name" value="FAD/NAD-linked_Rdtase_dimer_sf"/>
</dbReference>
<accession>A0A380TFN4</accession>
<comment type="cofactor">
    <cofactor evidence="1">
        <name>FAD</name>
        <dbReference type="ChEBI" id="CHEBI:57692"/>
    </cofactor>
</comment>